<protein>
    <submittedName>
        <fullName evidence="7">Acetolactate synthase-1/2/3 large subunit</fullName>
    </submittedName>
</protein>
<evidence type="ECO:0000259" key="5">
    <source>
        <dbReference type="Pfam" id="PF02775"/>
    </source>
</evidence>
<dbReference type="Gene3D" id="3.40.50.970">
    <property type="match status" value="2"/>
</dbReference>
<dbReference type="EMBL" id="RBXP01000018">
    <property type="protein sequence ID" value="RKT50445.1"/>
    <property type="molecule type" value="Genomic_DNA"/>
</dbReference>
<dbReference type="PANTHER" id="PTHR18968">
    <property type="entry name" value="THIAMINE PYROPHOSPHATE ENZYMES"/>
    <property type="match status" value="1"/>
</dbReference>
<evidence type="ECO:0000256" key="2">
    <source>
        <dbReference type="ARBA" id="ARBA00023052"/>
    </source>
</evidence>
<dbReference type="Pfam" id="PF02775">
    <property type="entry name" value="TPP_enzyme_C"/>
    <property type="match status" value="1"/>
</dbReference>
<dbReference type="GO" id="GO:0009097">
    <property type="term" value="P:isoleucine biosynthetic process"/>
    <property type="evidence" value="ECO:0007669"/>
    <property type="project" value="TreeGrafter"/>
</dbReference>
<dbReference type="Proteomes" id="UP000270626">
    <property type="component" value="Unassembled WGS sequence"/>
</dbReference>
<dbReference type="Pfam" id="PF02776">
    <property type="entry name" value="TPP_enzyme_N"/>
    <property type="match status" value="1"/>
</dbReference>
<dbReference type="InterPro" id="IPR012000">
    <property type="entry name" value="Thiamin_PyroP_enz_cen_dom"/>
</dbReference>
<dbReference type="CDD" id="cd07035">
    <property type="entry name" value="TPP_PYR_POX_like"/>
    <property type="match status" value="1"/>
</dbReference>
<dbReference type="SUPFAM" id="SSF52518">
    <property type="entry name" value="Thiamin diphosphate-binding fold (THDP-binding)"/>
    <property type="match status" value="2"/>
</dbReference>
<evidence type="ECO:0000259" key="6">
    <source>
        <dbReference type="Pfam" id="PF02776"/>
    </source>
</evidence>
<evidence type="ECO:0000256" key="1">
    <source>
        <dbReference type="ARBA" id="ARBA00007812"/>
    </source>
</evidence>
<evidence type="ECO:0000313" key="8">
    <source>
        <dbReference type="Proteomes" id="UP000270626"/>
    </source>
</evidence>
<dbReference type="GO" id="GO:0009099">
    <property type="term" value="P:L-valine biosynthetic process"/>
    <property type="evidence" value="ECO:0007669"/>
    <property type="project" value="TreeGrafter"/>
</dbReference>
<keyword evidence="8" id="KW-1185">Reference proteome</keyword>
<proteinExistence type="inferred from homology"/>
<dbReference type="InterPro" id="IPR029035">
    <property type="entry name" value="DHS-like_NAD/FAD-binding_dom"/>
</dbReference>
<dbReference type="GO" id="GO:0030976">
    <property type="term" value="F:thiamine pyrophosphate binding"/>
    <property type="evidence" value="ECO:0007669"/>
    <property type="project" value="InterPro"/>
</dbReference>
<organism evidence="7 8">
    <name type="scientific">Azonexus fungiphilus</name>
    <dbReference type="NCBI Taxonomy" id="146940"/>
    <lineage>
        <taxon>Bacteria</taxon>
        <taxon>Pseudomonadati</taxon>
        <taxon>Pseudomonadota</taxon>
        <taxon>Betaproteobacteria</taxon>
        <taxon>Rhodocyclales</taxon>
        <taxon>Azonexaceae</taxon>
        <taxon>Azonexus</taxon>
    </lineage>
</organism>
<dbReference type="GO" id="GO:0003984">
    <property type="term" value="F:acetolactate synthase activity"/>
    <property type="evidence" value="ECO:0007669"/>
    <property type="project" value="TreeGrafter"/>
</dbReference>
<feature type="domain" description="Thiamine pyrophosphate enzyme N-terminal TPP-binding" evidence="6">
    <location>
        <begin position="6"/>
        <end position="117"/>
    </location>
</feature>
<dbReference type="GO" id="GO:0050660">
    <property type="term" value="F:flavin adenine dinucleotide binding"/>
    <property type="evidence" value="ECO:0007669"/>
    <property type="project" value="TreeGrafter"/>
</dbReference>
<feature type="domain" description="Thiamine pyrophosphate enzyme TPP-binding" evidence="5">
    <location>
        <begin position="423"/>
        <end position="573"/>
    </location>
</feature>
<gene>
    <name evidence="7" type="ORF">DFR40_3004</name>
</gene>
<dbReference type="Pfam" id="PF00205">
    <property type="entry name" value="TPP_enzyme_M"/>
    <property type="match status" value="1"/>
</dbReference>
<evidence type="ECO:0000259" key="4">
    <source>
        <dbReference type="Pfam" id="PF00205"/>
    </source>
</evidence>
<sequence length="619" mass="66891">MSRSLRVADYIAQRCAEAGARHVFLVTGGGAMHLNDAFGRHPQLTPVCFHHEQAAAMAAEAHYRTARRLAVLNVTTGPGGVNALNGVYGAYVDSIAMLVVSGQVKRETYLRNFPQPLRQLGDQEVDIVSMARPVCKYATTLQDPQAVRQVMDRALFLATSGRPGPVWIDVPVDVQSTQIDPEQLPGWNEDDRQALLDDPGLCPNTRAWLAQPPRRQFAAELETLTAALAAARRPVLMAGTGVRLAGMQEAFIALCDKLGVPVVTGWNAHDSLTDDHPAYAGRPGTVGDRAGNFAVQNADLLIVLGCRLNIRQVSYNWRSFAASARKFMVDIDAAELDKPTLSIEHKIHADLADFIPAWLARLEAYAPPAAHTDYLRWCRERVARYPVVDATQRTSDRPLNPYHFIELLFAGLDRNAVVVTGNGSACVMGFQAARLQAGQRLFTNSGDASMGYDLPAAIGACIARDRQPVICLAGDGSLMMNLQELQTLVGYRLPVKVIVLNNAGYHSIRQTQAAYFQDNMFGIGPDDGVSLPDFVALAGALGIPARRVDSADSWQAAETSALLAGPGPALIEVVVDPAQAFSPKLASRKLPDGSMSTPALDDMSPFLERAELAANRLDG</sequence>
<dbReference type="OrthoDB" id="9785953at2"/>
<comment type="caution">
    <text evidence="7">The sequence shown here is derived from an EMBL/GenBank/DDBJ whole genome shotgun (WGS) entry which is preliminary data.</text>
</comment>
<dbReference type="RefSeq" id="WP_121459276.1">
    <property type="nucleotide sequence ID" value="NZ_RBXP01000018.1"/>
</dbReference>
<dbReference type="InterPro" id="IPR011766">
    <property type="entry name" value="TPP_enzyme_TPP-bd"/>
</dbReference>
<accession>A0A495VQ11</accession>
<dbReference type="FunFam" id="3.40.50.970:FF:000007">
    <property type="entry name" value="Acetolactate synthase"/>
    <property type="match status" value="1"/>
</dbReference>
<dbReference type="Gene3D" id="3.40.50.1220">
    <property type="entry name" value="TPP-binding domain"/>
    <property type="match status" value="1"/>
</dbReference>
<dbReference type="SUPFAM" id="SSF52467">
    <property type="entry name" value="DHS-like NAD/FAD-binding domain"/>
    <property type="match status" value="1"/>
</dbReference>
<dbReference type="GO" id="GO:0000287">
    <property type="term" value="F:magnesium ion binding"/>
    <property type="evidence" value="ECO:0007669"/>
    <property type="project" value="InterPro"/>
</dbReference>
<dbReference type="InterPro" id="IPR012001">
    <property type="entry name" value="Thiamin_PyroP_enz_TPP-bd_dom"/>
</dbReference>
<dbReference type="InterPro" id="IPR029061">
    <property type="entry name" value="THDP-binding"/>
</dbReference>
<name>A0A495VQ11_9RHOO</name>
<keyword evidence="2 3" id="KW-0786">Thiamine pyrophosphate</keyword>
<reference evidence="7 8" key="1">
    <citation type="submission" date="2018-10" db="EMBL/GenBank/DDBJ databases">
        <title>Genomic Encyclopedia of Type Strains, Phase IV (KMG-IV): sequencing the most valuable type-strain genomes for metagenomic binning, comparative biology and taxonomic classification.</title>
        <authorList>
            <person name="Goeker M."/>
        </authorList>
    </citation>
    <scope>NUCLEOTIDE SEQUENCE [LARGE SCALE GENOMIC DNA]</scope>
    <source>
        <strain evidence="7 8">DSM 23841</strain>
    </source>
</reference>
<evidence type="ECO:0000256" key="3">
    <source>
        <dbReference type="RuleBase" id="RU362132"/>
    </source>
</evidence>
<evidence type="ECO:0000313" key="7">
    <source>
        <dbReference type="EMBL" id="RKT50445.1"/>
    </source>
</evidence>
<comment type="similarity">
    <text evidence="1 3">Belongs to the TPP enzyme family.</text>
</comment>
<dbReference type="InterPro" id="IPR045229">
    <property type="entry name" value="TPP_enz"/>
</dbReference>
<dbReference type="GO" id="GO:0005948">
    <property type="term" value="C:acetolactate synthase complex"/>
    <property type="evidence" value="ECO:0007669"/>
    <property type="project" value="TreeGrafter"/>
</dbReference>
<dbReference type="AlphaFoldDB" id="A0A495VQ11"/>
<feature type="domain" description="Thiamine pyrophosphate enzyme central" evidence="4">
    <location>
        <begin position="222"/>
        <end position="355"/>
    </location>
</feature>
<dbReference type="PANTHER" id="PTHR18968:SF142">
    <property type="entry name" value="ACETOLACTATE SYNTHASE"/>
    <property type="match status" value="1"/>
</dbReference>